<keyword evidence="2" id="KW-0547">Nucleotide-binding</keyword>
<dbReference type="SMART" id="SM00175">
    <property type="entry name" value="RAB"/>
    <property type="match status" value="1"/>
</dbReference>
<evidence type="ECO:0000256" key="3">
    <source>
        <dbReference type="ARBA" id="ARBA00023134"/>
    </source>
</evidence>
<dbReference type="GO" id="GO:0003924">
    <property type="term" value="F:GTPase activity"/>
    <property type="evidence" value="ECO:0007669"/>
    <property type="project" value="InterPro"/>
</dbReference>
<dbReference type="PROSITE" id="PS51420">
    <property type="entry name" value="RHO"/>
    <property type="match status" value="1"/>
</dbReference>
<dbReference type="PRINTS" id="PR00449">
    <property type="entry name" value="RASTRNSFRMNG"/>
</dbReference>
<dbReference type="Gene3D" id="3.40.50.300">
    <property type="entry name" value="P-loop containing nucleotide triphosphate hydrolases"/>
    <property type="match status" value="1"/>
</dbReference>
<organism evidence="6 7">
    <name type="scientific">Oopsacas minuta</name>
    <dbReference type="NCBI Taxonomy" id="111878"/>
    <lineage>
        <taxon>Eukaryota</taxon>
        <taxon>Metazoa</taxon>
        <taxon>Porifera</taxon>
        <taxon>Hexactinellida</taxon>
        <taxon>Hexasterophora</taxon>
        <taxon>Lyssacinosida</taxon>
        <taxon>Leucopsacidae</taxon>
        <taxon>Oopsacas</taxon>
    </lineage>
</organism>
<evidence type="ECO:0000256" key="1">
    <source>
        <dbReference type="ARBA" id="ARBA00006270"/>
    </source>
</evidence>
<accession>A0AAV7KGR9</accession>
<dbReference type="NCBIfam" id="TIGR00231">
    <property type="entry name" value="small_GTP"/>
    <property type="match status" value="1"/>
</dbReference>
<dbReference type="AlphaFoldDB" id="A0AAV7KGR9"/>
<protein>
    <submittedName>
        <fullName evidence="6">Ras-related protein ORAB-1</fullName>
    </submittedName>
</protein>
<dbReference type="PROSITE" id="PS51419">
    <property type="entry name" value="RAB"/>
    <property type="match status" value="1"/>
</dbReference>
<dbReference type="SMART" id="SM00174">
    <property type="entry name" value="RHO"/>
    <property type="match status" value="1"/>
</dbReference>
<dbReference type="FunFam" id="3.40.50.300:FF:001447">
    <property type="entry name" value="Ras-related protein Rab-1B"/>
    <property type="match status" value="1"/>
</dbReference>
<reference evidence="6 7" key="1">
    <citation type="journal article" date="2023" name="BMC Biol.">
        <title>The compact genome of the sponge Oopsacas minuta (Hexactinellida) is lacking key metazoan core genes.</title>
        <authorList>
            <person name="Santini S."/>
            <person name="Schenkelaars Q."/>
            <person name="Jourda C."/>
            <person name="Duchesne M."/>
            <person name="Belahbib H."/>
            <person name="Rocher C."/>
            <person name="Selva M."/>
            <person name="Riesgo A."/>
            <person name="Vervoort M."/>
            <person name="Leys S.P."/>
            <person name="Kodjabachian L."/>
            <person name="Le Bivic A."/>
            <person name="Borchiellini C."/>
            <person name="Claverie J.M."/>
            <person name="Renard E."/>
        </authorList>
    </citation>
    <scope>NUCLEOTIDE SEQUENCE [LARGE SCALE GENOMIC DNA]</scope>
    <source>
        <strain evidence="6">SPO-2</strain>
    </source>
</reference>
<dbReference type="SUPFAM" id="SSF52540">
    <property type="entry name" value="P-loop containing nucleoside triphosphate hydrolases"/>
    <property type="match status" value="1"/>
</dbReference>
<keyword evidence="5" id="KW-0636">Prenylation</keyword>
<sequence length="197" mass="23082">MYRHAFKCILIGDCGVGKTSLRDVFLSKEYRSYHFCSEHFFSKELRIDNENIKLQIWDTQGQERYLLLPQVYYWGVDAVMLTYDITNFQSFDNLREKWNKDVCSKYTQCILVGNKCDLEVKRAVDSTTAMEFAESLKIPFIETSAKWSINVEQAFVLMAAMIMKKLPENESDTFDFNNIMLNSDSRDTNNIYARCLC</sequence>
<evidence type="ECO:0000313" key="7">
    <source>
        <dbReference type="Proteomes" id="UP001165289"/>
    </source>
</evidence>
<name>A0AAV7KGR9_9METZ</name>
<dbReference type="PROSITE" id="PS51421">
    <property type="entry name" value="RAS"/>
    <property type="match status" value="1"/>
</dbReference>
<dbReference type="PANTHER" id="PTHR47980">
    <property type="entry name" value="LD44762P"/>
    <property type="match status" value="1"/>
</dbReference>
<comment type="caution">
    <text evidence="6">The sequence shown here is derived from an EMBL/GenBank/DDBJ whole genome shotgun (WGS) entry which is preliminary data.</text>
</comment>
<evidence type="ECO:0000313" key="6">
    <source>
        <dbReference type="EMBL" id="KAI6660271.1"/>
    </source>
</evidence>
<dbReference type="EMBL" id="JAKMXF010000034">
    <property type="protein sequence ID" value="KAI6660271.1"/>
    <property type="molecule type" value="Genomic_DNA"/>
</dbReference>
<evidence type="ECO:0000256" key="4">
    <source>
        <dbReference type="ARBA" id="ARBA00023288"/>
    </source>
</evidence>
<keyword evidence="3" id="KW-0342">GTP-binding</keyword>
<dbReference type="CDD" id="cd00154">
    <property type="entry name" value="Rab"/>
    <property type="match status" value="1"/>
</dbReference>
<dbReference type="Proteomes" id="UP001165289">
    <property type="component" value="Unassembled WGS sequence"/>
</dbReference>
<dbReference type="Pfam" id="PF00071">
    <property type="entry name" value="Ras"/>
    <property type="match status" value="1"/>
</dbReference>
<keyword evidence="4" id="KW-0449">Lipoprotein</keyword>
<comment type="similarity">
    <text evidence="1">Belongs to the small GTPase superfamily. Rab family.</text>
</comment>
<dbReference type="InterPro" id="IPR027417">
    <property type="entry name" value="P-loop_NTPase"/>
</dbReference>
<gene>
    <name evidence="6" type="ORF">LOD99_10409</name>
</gene>
<dbReference type="InterPro" id="IPR005225">
    <property type="entry name" value="Small_GTP-bd"/>
</dbReference>
<dbReference type="InterPro" id="IPR050305">
    <property type="entry name" value="Small_GTPase_Rab"/>
</dbReference>
<dbReference type="SMART" id="SM00173">
    <property type="entry name" value="RAS"/>
    <property type="match status" value="1"/>
</dbReference>
<dbReference type="GO" id="GO:0005525">
    <property type="term" value="F:GTP binding"/>
    <property type="evidence" value="ECO:0007669"/>
    <property type="project" value="UniProtKB-KW"/>
</dbReference>
<keyword evidence="7" id="KW-1185">Reference proteome</keyword>
<evidence type="ECO:0000256" key="5">
    <source>
        <dbReference type="ARBA" id="ARBA00023289"/>
    </source>
</evidence>
<dbReference type="InterPro" id="IPR001806">
    <property type="entry name" value="Small_GTPase"/>
</dbReference>
<proteinExistence type="inferred from homology"/>
<evidence type="ECO:0000256" key="2">
    <source>
        <dbReference type="ARBA" id="ARBA00022741"/>
    </source>
</evidence>